<dbReference type="EMBL" id="AGYR01000030">
    <property type="protein sequence ID" value="ENZ13532.1"/>
    <property type="molecule type" value="Genomic_DNA"/>
</dbReference>
<accession>A0A0E2H9W7</accession>
<dbReference type="Proteomes" id="UP000013085">
    <property type="component" value="Unassembled WGS sequence"/>
</dbReference>
<dbReference type="AlphaFoldDB" id="A0A0E2H9W7"/>
<dbReference type="HOGENOM" id="CLU_3402869_0_0_9"/>
<gene>
    <name evidence="1" type="ORF">HMPREF1090_02736</name>
</gene>
<proteinExistence type="predicted"/>
<protein>
    <submittedName>
        <fullName evidence="1">Uncharacterized protein</fullName>
    </submittedName>
</protein>
<organism evidence="1 2">
    <name type="scientific">[Clostridium] clostridioforme 90A8</name>
    <dbReference type="NCBI Taxonomy" id="999408"/>
    <lineage>
        <taxon>Bacteria</taxon>
        <taxon>Bacillati</taxon>
        <taxon>Bacillota</taxon>
        <taxon>Clostridia</taxon>
        <taxon>Lachnospirales</taxon>
        <taxon>Lachnospiraceae</taxon>
        <taxon>Enterocloster</taxon>
    </lineage>
</organism>
<reference evidence="1 2" key="1">
    <citation type="submission" date="2013-01" db="EMBL/GenBank/DDBJ databases">
        <title>The Genome Sequence of Clostridium clostridioforme 90A8.</title>
        <authorList>
            <consortium name="The Broad Institute Genome Sequencing Platform"/>
            <person name="Earl A."/>
            <person name="Ward D."/>
            <person name="Feldgarden M."/>
            <person name="Gevers D."/>
            <person name="Courvalin P."/>
            <person name="Lambert T."/>
            <person name="Walker B."/>
            <person name="Young S.K."/>
            <person name="Zeng Q."/>
            <person name="Gargeya S."/>
            <person name="Fitzgerald M."/>
            <person name="Haas B."/>
            <person name="Abouelleil A."/>
            <person name="Alvarado L."/>
            <person name="Arachchi H.M."/>
            <person name="Berlin A.M."/>
            <person name="Chapman S.B."/>
            <person name="Dewar J."/>
            <person name="Goldberg J."/>
            <person name="Griggs A."/>
            <person name="Gujja S."/>
            <person name="Hansen M."/>
            <person name="Howarth C."/>
            <person name="Imamovic A."/>
            <person name="Larimer J."/>
            <person name="McCowan C."/>
            <person name="Murphy C."/>
            <person name="Neiman D."/>
            <person name="Pearson M."/>
            <person name="Priest M."/>
            <person name="Roberts A."/>
            <person name="Saif S."/>
            <person name="Shea T."/>
            <person name="Sisk P."/>
            <person name="Sykes S."/>
            <person name="Wortman J."/>
            <person name="Nusbaum C."/>
            <person name="Birren B."/>
        </authorList>
    </citation>
    <scope>NUCLEOTIDE SEQUENCE [LARGE SCALE GENOMIC DNA]</scope>
    <source>
        <strain evidence="1 2">90A8</strain>
    </source>
</reference>
<name>A0A0E2H9W7_9FIRM</name>
<evidence type="ECO:0000313" key="1">
    <source>
        <dbReference type="EMBL" id="ENZ13532.1"/>
    </source>
</evidence>
<evidence type="ECO:0000313" key="2">
    <source>
        <dbReference type="Proteomes" id="UP000013085"/>
    </source>
</evidence>
<sequence length="30" mass="3205">MIDNKLTPGMNVGGGVIAIEEFRTLESLQA</sequence>
<comment type="caution">
    <text evidence="1">The sequence shown here is derived from an EMBL/GenBank/DDBJ whole genome shotgun (WGS) entry which is preliminary data.</text>
</comment>